<keyword evidence="7" id="KW-1185">Reference proteome</keyword>
<dbReference type="Proteomes" id="UP001184614">
    <property type="component" value="Unassembled WGS sequence"/>
</dbReference>
<comment type="caution">
    <text evidence="6">The sequence shown here is derived from an EMBL/GenBank/DDBJ whole genome shotgun (WGS) entry which is preliminary data.</text>
</comment>
<dbReference type="EMBL" id="JAVDQT010000007">
    <property type="protein sequence ID" value="MDR6433877.1"/>
    <property type="molecule type" value="Genomic_DNA"/>
</dbReference>
<feature type="domain" description="HpcH/HpaI aldolase/citrate lyase" evidence="5">
    <location>
        <begin position="2"/>
        <end position="225"/>
    </location>
</feature>
<keyword evidence="6" id="KW-0456">Lyase</keyword>
<sequence>MRSYLFVPAESLRKFEKARHGAADTLILDLEDSVAHTAKESARLSLATMLQAPRGKQKFFVRINALDTNQSIYDLAAAMPFRPDGIVLPKAGCGSDVTLLSNWLDAFEVSYNLSLGITKIIAIVTETAQALFQMASFTGSSDRLCGMMWGAEDLAASLGAIENRSGTSYSAPFLMARNLCLAGAAAAGVDAIDAVCTDIEDIQRIENEAVQARRDGFAGKAIIHPNHIAVVNDAFSSKAEEVIWANKVVSAFKENPDAGVIRIDGQMIDKPHMRTALKILERCHTGEV</sequence>
<keyword evidence="4" id="KW-0460">Magnesium</keyword>
<dbReference type="EC" id="4.1.3.34" evidence="6"/>
<evidence type="ECO:0000256" key="2">
    <source>
        <dbReference type="ARBA" id="ARBA00005568"/>
    </source>
</evidence>
<evidence type="ECO:0000313" key="7">
    <source>
        <dbReference type="Proteomes" id="UP001184614"/>
    </source>
</evidence>
<evidence type="ECO:0000259" key="5">
    <source>
        <dbReference type="Pfam" id="PF03328"/>
    </source>
</evidence>
<proteinExistence type="inferred from homology"/>
<evidence type="ECO:0000256" key="4">
    <source>
        <dbReference type="ARBA" id="ARBA00022842"/>
    </source>
</evidence>
<organism evidence="6 7">
    <name type="scientific">Brucella pseudogrignonensis</name>
    <dbReference type="NCBI Taxonomy" id="419475"/>
    <lineage>
        <taxon>Bacteria</taxon>
        <taxon>Pseudomonadati</taxon>
        <taxon>Pseudomonadota</taxon>
        <taxon>Alphaproteobacteria</taxon>
        <taxon>Hyphomicrobiales</taxon>
        <taxon>Brucellaceae</taxon>
        <taxon>Brucella/Ochrobactrum group</taxon>
        <taxon>Brucella</taxon>
    </lineage>
</organism>
<dbReference type="InterPro" id="IPR015813">
    <property type="entry name" value="Pyrv/PenolPyrv_kinase-like_dom"/>
</dbReference>
<gene>
    <name evidence="6" type="ORF">J2782_003623</name>
</gene>
<dbReference type="PANTHER" id="PTHR32308:SF0">
    <property type="entry name" value="HPCH_HPAI ALDOLASE_CITRATE LYASE DOMAIN-CONTAINING PROTEIN"/>
    <property type="match status" value="1"/>
</dbReference>
<protein>
    <submittedName>
        <fullName evidence="6">Citrate lyase subunit beta/citryl-CoA lyase</fullName>
        <ecNumber evidence="6">4.1.3.34</ecNumber>
    </submittedName>
</protein>
<comment type="cofactor">
    <cofactor evidence="1">
        <name>Mg(2+)</name>
        <dbReference type="ChEBI" id="CHEBI:18420"/>
    </cofactor>
</comment>
<accession>A0ABU1MCV3</accession>
<comment type="similarity">
    <text evidence="2">Belongs to the HpcH/HpaI aldolase family.</text>
</comment>
<dbReference type="InterPro" id="IPR040442">
    <property type="entry name" value="Pyrv_kinase-like_dom_sf"/>
</dbReference>
<name>A0ABU1MCV3_9HYPH</name>
<dbReference type="Gene3D" id="3.20.20.60">
    <property type="entry name" value="Phosphoenolpyruvate-binding domains"/>
    <property type="match status" value="1"/>
</dbReference>
<evidence type="ECO:0000256" key="3">
    <source>
        <dbReference type="ARBA" id="ARBA00022723"/>
    </source>
</evidence>
<evidence type="ECO:0000313" key="6">
    <source>
        <dbReference type="EMBL" id="MDR6433877.1"/>
    </source>
</evidence>
<dbReference type="InterPro" id="IPR005000">
    <property type="entry name" value="Aldolase/citrate-lyase_domain"/>
</dbReference>
<dbReference type="Pfam" id="PF03328">
    <property type="entry name" value="HpcH_HpaI"/>
    <property type="match status" value="1"/>
</dbReference>
<dbReference type="GO" id="GO:0008816">
    <property type="term" value="F:citryl-CoA lyase activity"/>
    <property type="evidence" value="ECO:0007669"/>
    <property type="project" value="UniProtKB-EC"/>
</dbReference>
<dbReference type="PANTHER" id="PTHR32308">
    <property type="entry name" value="LYASE BETA SUBUNIT, PUTATIVE (AFU_ORTHOLOGUE AFUA_4G13030)-RELATED"/>
    <property type="match status" value="1"/>
</dbReference>
<dbReference type="SUPFAM" id="SSF51621">
    <property type="entry name" value="Phosphoenolpyruvate/pyruvate domain"/>
    <property type="match status" value="1"/>
</dbReference>
<keyword evidence="3" id="KW-0479">Metal-binding</keyword>
<dbReference type="RefSeq" id="WP_310014994.1">
    <property type="nucleotide sequence ID" value="NZ_JAVDQT010000007.1"/>
</dbReference>
<dbReference type="InterPro" id="IPR011206">
    <property type="entry name" value="Citrate_lyase_beta/mcl1/mcl2"/>
</dbReference>
<dbReference type="PIRSF" id="PIRSF015582">
    <property type="entry name" value="Cit_lyase_B"/>
    <property type="match status" value="1"/>
</dbReference>
<evidence type="ECO:0000256" key="1">
    <source>
        <dbReference type="ARBA" id="ARBA00001946"/>
    </source>
</evidence>
<reference evidence="6 7" key="1">
    <citation type="submission" date="2023-07" db="EMBL/GenBank/DDBJ databases">
        <title>Sorghum-associated microbial communities from plants grown in Nebraska, USA.</title>
        <authorList>
            <person name="Schachtman D."/>
        </authorList>
    </citation>
    <scope>NUCLEOTIDE SEQUENCE [LARGE SCALE GENOMIC DNA]</scope>
    <source>
        <strain evidence="6 7">DS1730</strain>
    </source>
</reference>